<dbReference type="Pfam" id="PF21189">
    <property type="entry name" value="PHA02142"/>
    <property type="match status" value="1"/>
</dbReference>
<dbReference type="InterPro" id="IPR021122">
    <property type="entry name" value="RNA_ligase_dom_REL/Rnl2"/>
</dbReference>
<protein>
    <recommendedName>
        <fullName evidence="1">RNA ligase domain-containing protein</fullName>
    </recommendedName>
</protein>
<gene>
    <name evidence="2" type="ORF">B5M42_05025</name>
</gene>
<dbReference type="AlphaFoldDB" id="A0A4Y8Q900"/>
<feature type="domain" description="RNA ligase" evidence="1">
    <location>
        <begin position="155"/>
        <end position="305"/>
    </location>
</feature>
<dbReference type="Pfam" id="PF09414">
    <property type="entry name" value="RNA_ligase"/>
    <property type="match status" value="1"/>
</dbReference>
<reference evidence="2 3" key="1">
    <citation type="submission" date="2017-03" db="EMBL/GenBank/DDBJ databases">
        <title>Isolation of Levoglucosan Utilizing Bacteria.</title>
        <authorList>
            <person name="Arya A.S."/>
        </authorList>
    </citation>
    <scope>NUCLEOTIDE SEQUENCE [LARGE SCALE GENOMIC DNA]</scope>
    <source>
        <strain evidence="2 3">MEC069</strain>
    </source>
</reference>
<accession>A0A4Y8Q900</accession>
<dbReference type="SUPFAM" id="SSF56091">
    <property type="entry name" value="DNA ligase/mRNA capping enzyme, catalytic domain"/>
    <property type="match status" value="1"/>
</dbReference>
<dbReference type="RefSeq" id="WP_134750374.1">
    <property type="nucleotide sequence ID" value="NZ_MYFO02000008.1"/>
</dbReference>
<proteinExistence type="predicted"/>
<dbReference type="OrthoDB" id="2471316at2"/>
<dbReference type="EMBL" id="MYFO01000004">
    <property type="protein sequence ID" value="TFE90633.1"/>
    <property type="molecule type" value="Genomic_DNA"/>
</dbReference>
<dbReference type="Gene3D" id="3.30.470.30">
    <property type="entry name" value="DNA ligase/mRNA capping enzyme"/>
    <property type="match status" value="1"/>
</dbReference>
<evidence type="ECO:0000313" key="3">
    <source>
        <dbReference type="Proteomes" id="UP000298246"/>
    </source>
</evidence>
<evidence type="ECO:0000259" key="1">
    <source>
        <dbReference type="Pfam" id="PF09414"/>
    </source>
</evidence>
<organism evidence="2 3">
    <name type="scientific">Paenibacillus athensensis</name>
    <dbReference type="NCBI Taxonomy" id="1967502"/>
    <lineage>
        <taxon>Bacteria</taxon>
        <taxon>Bacillati</taxon>
        <taxon>Bacillota</taxon>
        <taxon>Bacilli</taxon>
        <taxon>Bacillales</taxon>
        <taxon>Paenibacillaceae</taxon>
        <taxon>Paenibacillus</taxon>
    </lineage>
</organism>
<dbReference type="Proteomes" id="UP000298246">
    <property type="component" value="Unassembled WGS sequence"/>
</dbReference>
<evidence type="ECO:0000313" key="2">
    <source>
        <dbReference type="EMBL" id="TFE90633.1"/>
    </source>
</evidence>
<name>A0A4Y8Q900_9BACL</name>
<keyword evidence="3" id="KW-1185">Reference proteome</keyword>
<sequence>MRKLASMQKITAINDIENSDALAVVTVLGWKVVVRRADNYHVGDLVIYFELDSILPDLPEFNFLAKSNYILKSARLRGQLSQGLVWKPDILPDGLKLAEGMDVTGILGVRKHEEEIPIEMVGKSKGFHPKIIRKAGEVRLQSSPELLAKFQGLLVAETTKIEGESASYIQHEDKLDVCSHTHSLLESPDSIHWQMYHKYNFSTIFSIHKNIGIQAEIAGPGIFGNPLELKETELFVFRITDTVTQRRFTPVEIIEFCQSHGLQHVPMTLNVRFDFTMEEAIERAKGEYLSGNPREGIVIVPMEPTYSEVLCDWLSVKVINNEYLDGAWKKNRNRRSP</sequence>
<comment type="caution">
    <text evidence="2">The sequence shown here is derived from an EMBL/GenBank/DDBJ whole genome shotgun (WGS) entry which is preliminary data.</text>
</comment>